<feature type="domain" description="Solute-binding protein family 3/N-terminal" evidence="5">
    <location>
        <begin position="40"/>
        <end position="254"/>
    </location>
</feature>
<dbReference type="PANTHER" id="PTHR30085">
    <property type="entry name" value="AMINO ACID ABC TRANSPORTER PERMEASE"/>
    <property type="match status" value="1"/>
</dbReference>
<dbReference type="InterPro" id="IPR001638">
    <property type="entry name" value="Solute-binding_3/MltF_N"/>
</dbReference>
<keyword evidence="3 4" id="KW-0732">Signal</keyword>
<organism evidence="6 7">
    <name type="scientific">Streptomyces rectiviolaceus</name>
    <dbReference type="NCBI Taxonomy" id="332591"/>
    <lineage>
        <taxon>Bacteria</taxon>
        <taxon>Bacillati</taxon>
        <taxon>Actinomycetota</taxon>
        <taxon>Actinomycetes</taxon>
        <taxon>Kitasatosporales</taxon>
        <taxon>Streptomycetaceae</taxon>
        <taxon>Streptomyces</taxon>
    </lineage>
</organism>
<evidence type="ECO:0000313" key="7">
    <source>
        <dbReference type="Proteomes" id="UP001501637"/>
    </source>
</evidence>
<dbReference type="Pfam" id="PF00497">
    <property type="entry name" value="SBP_bac_3"/>
    <property type="match status" value="1"/>
</dbReference>
<comment type="caution">
    <text evidence="6">The sequence shown here is derived from an EMBL/GenBank/DDBJ whole genome shotgun (WGS) entry which is preliminary data.</text>
</comment>
<dbReference type="Gene3D" id="3.40.190.10">
    <property type="entry name" value="Periplasmic binding protein-like II"/>
    <property type="match status" value="2"/>
</dbReference>
<evidence type="ECO:0000256" key="3">
    <source>
        <dbReference type="ARBA" id="ARBA00022729"/>
    </source>
</evidence>
<dbReference type="EMBL" id="BAAAUG010000097">
    <property type="protein sequence ID" value="GAA3124136.1"/>
    <property type="molecule type" value="Genomic_DNA"/>
</dbReference>
<feature type="signal peptide" evidence="4">
    <location>
        <begin position="1"/>
        <end position="26"/>
    </location>
</feature>
<proteinExistence type="inferred from homology"/>
<dbReference type="PANTHER" id="PTHR30085:SF6">
    <property type="entry name" value="ABC TRANSPORTER GLUTAMINE-BINDING PROTEIN GLNH"/>
    <property type="match status" value="1"/>
</dbReference>
<sequence length="288" mass="31850">MAQTHTTRAGLALAAAMALVAASGCGGDGDDDKKSILPKTVHIATASDQPGFNLFAGHNHRGFDMDIAFYLGEELGFTPKFQDVTHAERERELQEEAAQMVISTYSITPEREKKIDFVGPYLMTSQGFLVRKDYDGIKKEKDIGGKTLCTVEGTTPSRVGMPRHTVMNQAPDYSTCVSKLQEGSVDAVFSDEALLYGYVEQRKNGKVPLKVVPNVNMGLINRYGIGIPKGYPDDCRRILKALRKYVVEEWSSDIKAQLPALVDTYPGDWENRFKPDPEDLNTYSSCRA</sequence>
<dbReference type="SMART" id="SM00062">
    <property type="entry name" value="PBPb"/>
    <property type="match status" value="1"/>
</dbReference>
<name>A0ABP6MUI9_9ACTN</name>
<dbReference type="InterPro" id="IPR051455">
    <property type="entry name" value="Bact_solute-bind_prot3"/>
</dbReference>
<evidence type="ECO:0000256" key="1">
    <source>
        <dbReference type="ARBA" id="ARBA00010333"/>
    </source>
</evidence>
<evidence type="ECO:0000256" key="4">
    <source>
        <dbReference type="SAM" id="SignalP"/>
    </source>
</evidence>
<keyword evidence="7" id="KW-1185">Reference proteome</keyword>
<feature type="chain" id="PRO_5045824914" evidence="4">
    <location>
        <begin position="27"/>
        <end position="288"/>
    </location>
</feature>
<protein>
    <submittedName>
        <fullName evidence="6">Glutamate ABC transporter substrate-binding protein</fullName>
    </submittedName>
</protein>
<keyword evidence="2" id="KW-0813">Transport</keyword>
<dbReference type="RefSeq" id="WP_344524564.1">
    <property type="nucleotide sequence ID" value="NZ_BAAAUG010000097.1"/>
</dbReference>
<dbReference type="SUPFAM" id="SSF53850">
    <property type="entry name" value="Periplasmic binding protein-like II"/>
    <property type="match status" value="1"/>
</dbReference>
<reference evidence="7" key="1">
    <citation type="journal article" date="2019" name="Int. J. Syst. Evol. Microbiol.">
        <title>The Global Catalogue of Microorganisms (GCM) 10K type strain sequencing project: providing services to taxonomists for standard genome sequencing and annotation.</title>
        <authorList>
            <consortium name="The Broad Institute Genomics Platform"/>
            <consortium name="The Broad Institute Genome Sequencing Center for Infectious Disease"/>
            <person name="Wu L."/>
            <person name="Ma J."/>
        </authorList>
    </citation>
    <scope>NUCLEOTIDE SEQUENCE [LARGE SCALE GENOMIC DNA]</scope>
    <source>
        <strain evidence="7">JCM 9092</strain>
    </source>
</reference>
<comment type="similarity">
    <text evidence="1">Belongs to the bacterial solute-binding protein 3 family.</text>
</comment>
<evidence type="ECO:0000259" key="5">
    <source>
        <dbReference type="SMART" id="SM00062"/>
    </source>
</evidence>
<dbReference type="Proteomes" id="UP001501637">
    <property type="component" value="Unassembled WGS sequence"/>
</dbReference>
<gene>
    <name evidence="6" type="ORF">GCM10010449_52300</name>
</gene>
<evidence type="ECO:0000313" key="6">
    <source>
        <dbReference type="EMBL" id="GAA3124136.1"/>
    </source>
</evidence>
<evidence type="ECO:0000256" key="2">
    <source>
        <dbReference type="ARBA" id="ARBA00022448"/>
    </source>
</evidence>
<accession>A0ABP6MUI9</accession>